<gene>
    <name evidence="1" type="ORF">MTR_0160s0090</name>
</gene>
<dbReference type="HOGENOM" id="CLU_2444262_0_0_1"/>
<evidence type="ECO:0000313" key="3">
    <source>
        <dbReference type="Proteomes" id="UP000002051"/>
    </source>
</evidence>
<reference evidence="1 3" key="2">
    <citation type="journal article" date="2014" name="BMC Genomics">
        <title>An improved genome release (version Mt4.0) for the model legume Medicago truncatula.</title>
        <authorList>
            <person name="Tang H."/>
            <person name="Krishnakumar V."/>
            <person name="Bidwell S."/>
            <person name="Rosen B."/>
            <person name="Chan A."/>
            <person name="Zhou S."/>
            <person name="Gentzbittel L."/>
            <person name="Childs K.L."/>
            <person name="Yandell M."/>
            <person name="Gundlach H."/>
            <person name="Mayer K.F."/>
            <person name="Schwartz D.C."/>
            <person name="Town C.D."/>
        </authorList>
    </citation>
    <scope>GENOME REANNOTATION</scope>
    <source>
        <strain evidence="1">A17</strain>
        <strain evidence="2 3">cv. Jemalong A17</strain>
    </source>
</reference>
<proteinExistence type="predicted"/>
<sequence length="90" mass="10257">MASRNIETLLSYHSFTVCLPKMFGGDFGDQIGCYAILTNPKSNKFEVLVNKVNGAFFSQRDGKRFLTFTQSVLVPRLPWFLWVIDSLIYG</sequence>
<reference evidence="1 3" key="1">
    <citation type="journal article" date="2011" name="Nature">
        <title>The Medicago genome provides insight into the evolution of rhizobial symbioses.</title>
        <authorList>
            <person name="Young N.D."/>
            <person name="Debelle F."/>
            <person name="Oldroyd G.E."/>
            <person name="Geurts R."/>
            <person name="Cannon S.B."/>
            <person name="Udvardi M.K."/>
            <person name="Benedito V.A."/>
            <person name="Mayer K.F."/>
            <person name="Gouzy J."/>
            <person name="Schoof H."/>
            <person name="Van de Peer Y."/>
            <person name="Proost S."/>
            <person name="Cook D.R."/>
            <person name="Meyers B.C."/>
            <person name="Spannagl M."/>
            <person name="Cheung F."/>
            <person name="De Mita S."/>
            <person name="Krishnakumar V."/>
            <person name="Gundlach H."/>
            <person name="Zhou S."/>
            <person name="Mudge J."/>
            <person name="Bharti A.K."/>
            <person name="Murray J.D."/>
            <person name="Naoumkina M.A."/>
            <person name="Rosen B."/>
            <person name="Silverstein K.A."/>
            <person name="Tang H."/>
            <person name="Rombauts S."/>
            <person name="Zhao P.X."/>
            <person name="Zhou P."/>
            <person name="Barbe V."/>
            <person name="Bardou P."/>
            <person name="Bechner M."/>
            <person name="Bellec A."/>
            <person name="Berger A."/>
            <person name="Berges H."/>
            <person name="Bidwell S."/>
            <person name="Bisseling T."/>
            <person name="Choisne N."/>
            <person name="Couloux A."/>
            <person name="Denny R."/>
            <person name="Deshpande S."/>
            <person name="Dai X."/>
            <person name="Doyle J.J."/>
            <person name="Dudez A.M."/>
            <person name="Farmer A.D."/>
            <person name="Fouteau S."/>
            <person name="Franken C."/>
            <person name="Gibelin C."/>
            <person name="Gish J."/>
            <person name="Goldstein S."/>
            <person name="Gonzalez A.J."/>
            <person name="Green P.J."/>
            <person name="Hallab A."/>
            <person name="Hartog M."/>
            <person name="Hua A."/>
            <person name="Humphray S.J."/>
            <person name="Jeong D.H."/>
            <person name="Jing Y."/>
            <person name="Jocker A."/>
            <person name="Kenton S.M."/>
            <person name="Kim D.J."/>
            <person name="Klee K."/>
            <person name="Lai H."/>
            <person name="Lang C."/>
            <person name="Lin S."/>
            <person name="Macmil S.L."/>
            <person name="Magdelenat G."/>
            <person name="Matthews L."/>
            <person name="McCorrison J."/>
            <person name="Monaghan E.L."/>
            <person name="Mun J.H."/>
            <person name="Najar F.Z."/>
            <person name="Nicholson C."/>
            <person name="Noirot C."/>
            <person name="O'Bleness M."/>
            <person name="Paule C.R."/>
            <person name="Poulain J."/>
            <person name="Prion F."/>
            <person name="Qin B."/>
            <person name="Qu C."/>
            <person name="Retzel E.F."/>
            <person name="Riddle C."/>
            <person name="Sallet E."/>
            <person name="Samain S."/>
            <person name="Samson N."/>
            <person name="Sanders I."/>
            <person name="Saurat O."/>
            <person name="Scarpelli C."/>
            <person name="Schiex T."/>
            <person name="Segurens B."/>
            <person name="Severin A.J."/>
            <person name="Sherrier D.J."/>
            <person name="Shi R."/>
            <person name="Sims S."/>
            <person name="Singer S.R."/>
            <person name="Sinharoy S."/>
            <person name="Sterck L."/>
            <person name="Viollet A."/>
            <person name="Wang B.B."/>
            <person name="Wang K."/>
            <person name="Wang M."/>
            <person name="Wang X."/>
            <person name="Warfsmann J."/>
            <person name="Weissenbach J."/>
            <person name="White D.D."/>
            <person name="White J.D."/>
            <person name="Wiley G.B."/>
            <person name="Wincker P."/>
            <person name="Xing Y."/>
            <person name="Yang L."/>
            <person name="Yao Z."/>
            <person name="Ying F."/>
            <person name="Zhai J."/>
            <person name="Zhou L."/>
            <person name="Zuber A."/>
            <person name="Denarie J."/>
            <person name="Dixon R.A."/>
            <person name="May G.D."/>
            <person name="Schwartz D.C."/>
            <person name="Rogers J."/>
            <person name="Quetier F."/>
            <person name="Town C.D."/>
            <person name="Roe B.A."/>
        </authorList>
    </citation>
    <scope>NUCLEOTIDE SEQUENCE [LARGE SCALE GENOMIC DNA]</scope>
    <source>
        <strain evidence="1">A17</strain>
        <strain evidence="2 3">cv. Jemalong A17</strain>
    </source>
</reference>
<dbReference type="Proteomes" id="UP000002051">
    <property type="component" value="Unassembled WGS sequence"/>
</dbReference>
<organism evidence="1 3">
    <name type="scientific">Medicago truncatula</name>
    <name type="common">Barrel medic</name>
    <name type="synonym">Medicago tribuloides</name>
    <dbReference type="NCBI Taxonomy" id="3880"/>
    <lineage>
        <taxon>Eukaryota</taxon>
        <taxon>Viridiplantae</taxon>
        <taxon>Streptophyta</taxon>
        <taxon>Embryophyta</taxon>
        <taxon>Tracheophyta</taxon>
        <taxon>Spermatophyta</taxon>
        <taxon>Magnoliopsida</taxon>
        <taxon>eudicotyledons</taxon>
        <taxon>Gunneridae</taxon>
        <taxon>Pentapetalae</taxon>
        <taxon>rosids</taxon>
        <taxon>fabids</taxon>
        <taxon>Fabales</taxon>
        <taxon>Fabaceae</taxon>
        <taxon>Papilionoideae</taxon>
        <taxon>50 kb inversion clade</taxon>
        <taxon>NPAAA clade</taxon>
        <taxon>Hologalegina</taxon>
        <taxon>IRL clade</taxon>
        <taxon>Trifolieae</taxon>
        <taxon>Medicago</taxon>
    </lineage>
</organism>
<dbReference type="AlphaFoldDB" id="A0A072TSI1"/>
<dbReference type="EnsemblPlants" id="KEH16510">
    <property type="protein sequence ID" value="KEH16510"/>
    <property type="gene ID" value="MTR_0160s0090"/>
</dbReference>
<evidence type="ECO:0000313" key="1">
    <source>
        <dbReference type="EMBL" id="KEH16510.1"/>
    </source>
</evidence>
<evidence type="ECO:0000313" key="2">
    <source>
        <dbReference type="EnsemblPlants" id="KEH16510"/>
    </source>
</evidence>
<name>A0A072TSI1_MEDTR</name>
<keyword evidence="3" id="KW-1185">Reference proteome</keyword>
<reference evidence="2" key="3">
    <citation type="submission" date="2015-06" db="UniProtKB">
        <authorList>
            <consortium name="EnsemblPlants"/>
        </authorList>
    </citation>
    <scope>IDENTIFICATION</scope>
    <source>
        <strain evidence="2">cv. Jemalong A17</strain>
    </source>
</reference>
<protein>
    <submittedName>
        <fullName evidence="1 2">Uncharacterized protein</fullName>
    </submittedName>
</protein>
<accession>A0A072TSI1</accession>
<dbReference type="EMBL" id="KL402885">
    <property type="protein sequence ID" value="KEH16510.1"/>
    <property type="molecule type" value="Genomic_DNA"/>
</dbReference>
<dbReference type="PaxDb" id="3880-AES69142"/>